<proteinExistence type="inferred from homology"/>
<organism evidence="10 11">
    <name type="scientific">Hoylesella nanceiensis</name>
    <dbReference type="NCBI Taxonomy" id="425941"/>
    <lineage>
        <taxon>Bacteria</taxon>
        <taxon>Pseudomonadati</taxon>
        <taxon>Bacteroidota</taxon>
        <taxon>Bacteroidia</taxon>
        <taxon>Bacteroidales</taxon>
        <taxon>Prevotellaceae</taxon>
        <taxon>Hoylesella</taxon>
    </lineage>
</organism>
<evidence type="ECO:0000256" key="8">
    <source>
        <dbReference type="RuleBase" id="RU003784"/>
    </source>
</evidence>
<protein>
    <recommendedName>
        <fullName evidence="6">tRNA dimethylallyltransferase</fullName>
        <ecNumber evidence="6">2.5.1.75</ecNumber>
    </recommendedName>
    <alternativeName>
        <fullName evidence="6">Dimethylallyl diphosphate:tRNA dimethylallyltransferase</fullName>
        <shortName evidence="6">DMAPP:tRNA dimethylallyltransferase</shortName>
        <shortName evidence="6">DMATase</shortName>
    </alternativeName>
    <alternativeName>
        <fullName evidence="6">Isopentenyl-diphosphate:tRNA isopentenyltransferase</fullName>
        <shortName evidence="6">IPP transferase</shortName>
        <shortName evidence="6">IPPT</shortName>
        <shortName evidence="6">IPTase</shortName>
    </alternativeName>
</protein>
<keyword evidence="11" id="KW-1185">Reference proteome</keyword>
<evidence type="ECO:0000313" key="10">
    <source>
        <dbReference type="EMBL" id="MBW4768286.1"/>
    </source>
</evidence>
<comment type="catalytic activity">
    <reaction evidence="6 7">
        <text>adenosine(37) in tRNA + dimethylallyl diphosphate = N(6)-dimethylallyladenosine(37) in tRNA + diphosphate</text>
        <dbReference type="Rhea" id="RHEA:26482"/>
        <dbReference type="Rhea" id="RHEA-COMP:10162"/>
        <dbReference type="Rhea" id="RHEA-COMP:10375"/>
        <dbReference type="ChEBI" id="CHEBI:33019"/>
        <dbReference type="ChEBI" id="CHEBI:57623"/>
        <dbReference type="ChEBI" id="CHEBI:74411"/>
        <dbReference type="ChEBI" id="CHEBI:74415"/>
        <dbReference type="EC" id="2.5.1.75"/>
    </reaction>
</comment>
<keyword evidence="2 6" id="KW-0808">Transferase</keyword>
<keyword evidence="6 7" id="KW-0819">tRNA processing</keyword>
<evidence type="ECO:0000256" key="7">
    <source>
        <dbReference type="RuleBase" id="RU003783"/>
    </source>
</evidence>
<comment type="caution">
    <text evidence="10">The sequence shown here is derived from an EMBL/GenBank/DDBJ whole genome shotgun (WGS) entry which is preliminary data.</text>
</comment>
<comment type="caution">
    <text evidence="6">Lacks conserved residue(s) required for the propagation of feature annotation.</text>
</comment>
<evidence type="ECO:0000256" key="5">
    <source>
        <dbReference type="ARBA" id="ARBA00022842"/>
    </source>
</evidence>
<feature type="region of interest" description="Interaction with substrate tRNA" evidence="6">
    <location>
        <begin position="36"/>
        <end position="39"/>
    </location>
</feature>
<dbReference type="HAMAP" id="MF_00185">
    <property type="entry name" value="IPP_trans"/>
    <property type="match status" value="1"/>
</dbReference>
<keyword evidence="5 6" id="KW-0460">Magnesium</keyword>
<evidence type="ECO:0000256" key="1">
    <source>
        <dbReference type="ARBA" id="ARBA00001946"/>
    </source>
</evidence>
<sequence>MKKHKLFVLLGPTSVGKTQCSLELVKHLNSPIINADSRQIFRELPIGTAAPTSEEQQDVQHYFVGSNSIHDYYSAAIYEEEALKIINNEFKTHDALLLSGGSMMYIDAVCKGIDDIPTINNEIRELLKNRFEQEGLEPLLEELKELDPVHYNIVDKKNYRRVIHALEVCLQTGKTYTSFRKNSVKERPFEIIKIGLTLPREEMYERINARVLTMAENGLLEEVKSVYPFKHLASLNTVGYKEMFEYLDNQIDYAEAIRRIQSNTRQYMRKQMTWFKRDQDIKWFSPFNTKEIIKYIDSVL</sequence>
<comment type="subunit">
    <text evidence="6">Monomer.</text>
</comment>
<feature type="binding site" evidence="6">
    <location>
        <begin position="13"/>
        <end position="18"/>
    </location>
    <ligand>
        <name>substrate</name>
    </ligand>
</feature>
<gene>
    <name evidence="6 10" type="primary">miaA</name>
    <name evidence="10" type="ORF">KZO38_00685</name>
</gene>
<comment type="similarity">
    <text evidence="6 9">Belongs to the IPP transferase family.</text>
</comment>
<dbReference type="EMBL" id="JAHXCT010000001">
    <property type="protein sequence ID" value="MBW4768286.1"/>
    <property type="molecule type" value="Genomic_DNA"/>
</dbReference>
<feature type="site" description="Interaction with substrate tRNA" evidence="6">
    <location>
        <position position="102"/>
    </location>
</feature>
<name>A0ABS6YAR8_9BACT</name>
<comment type="function">
    <text evidence="6 8">Catalyzes the transfer of a dimethylallyl group onto the adenine at position 37 in tRNAs that read codons beginning with uridine, leading to the formation of N6-(dimethylallyl)adenosine (i(6)A).</text>
</comment>
<dbReference type="Proteomes" id="UP000788426">
    <property type="component" value="Unassembled WGS sequence"/>
</dbReference>
<dbReference type="PANTHER" id="PTHR11088:SF60">
    <property type="entry name" value="TRNA DIMETHYLALLYLTRANSFERASE"/>
    <property type="match status" value="1"/>
</dbReference>
<evidence type="ECO:0000256" key="6">
    <source>
        <dbReference type="HAMAP-Rule" id="MF_00185"/>
    </source>
</evidence>
<comment type="cofactor">
    <cofactor evidence="1 6">
        <name>Mg(2+)</name>
        <dbReference type="ChEBI" id="CHEBI:18420"/>
    </cofactor>
</comment>
<dbReference type="RefSeq" id="WP_219478969.1">
    <property type="nucleotide sequence ID" value="NZ_JAHXCT010000001.1"/>
</dbReference>
<keyword evidence="3 6" id="KW-0547">Nucleotide-binding</keyword>
<dbReference type="NCBIfam" id="TIGR00174">
    <property type="entry name" value="miaA"/>
    <property type="match status" value="1"/>
</dbReference>
<reference evidence="10 11" key="1">
    <citation type="submission" date="2021-07" db="EMBL/GenBank/DDBJ databases">
        <title>Genomic diversity and antimicrobial resistance of Prevotella spp. isolated from chronic lung disease airways.</title>
        <authorList>
            <person name="Webb K.A."/>
            <person name="Olagoke O.S."/>
            <person name="Baird T."/>
            <person name="Neill J."/>
            <person name="Pham A."/>
            <person name="Wells T.J."/>
            <person name="Ramsay K.A."/>
            <person name="Bell S.C."/>
            <person name="Sarovich D.S."/>
            <person name="Price E.P."/>
        </authorList>
    </citation>
    <scope>NUCLEOTIDE SEQUENCE [LARGE SCALE GENOMIC DNA]</scope>
    <source>
        <strain evidence="10 11">SCHI0011.S.12</strain>
    </source>
</reference>
<evidence type="ECO:0000256" key="2">
    <source>
        <dbReference type="ARBA" id="ARBA00022679"/>
    </source>
</evidence>
<dbReference type="EC" id="2.5.1.75" evidence="6"/>
<evidence type="ECO:0000256" key="4">
    <source>
        <dbReference type="ARBA" id="ARBA00022840"/>
    </source>
</evidence>
<dbReference type="InterPro" id="IPR039657">
    <property type="entry name" value="Dimethylallyltransferase"/>
</dbReference>
<evidence type="ECO:0000313" key="11">
    <source>
        <dbReference type="Proteomes" id="UP000788426"/>
    </source>
</evidence>
<dbReference type="Pfam" id="PF01715">
    <property type="entry name" value="IPPT"/>
    <property type="match status" value="1"/>
</dbReference>
<dbReference type="GO" id="GO:0052381">
    <property type="term" value="F:tRNA dimethylallyltransferase activity"/>
    <property type="evidence" value="ECO:0007669"/>
    <property type="project" value="UniProtKB-EC"/>
</dbReference>
<feature type="binding site" evidence="6">
    <location>
        <begin position="11"/>
        <end position="18"/>
    </location>
    <ligand>
        <name>ATP</name>
        <dbReference type="ChEBI" id="CHEBI:30616"/>
    </ligand>
</feature>
<keyword evidence="4 6" id="KW-0067">ATP-binding</keyword>
<dbReference type="InterPro" id="IPR018022">
    <property type="entry name" value="IPT"/>
</dbReference>
<accession>A0ABS6YAR8</accession>
<evidence type="ECO:0000256" key="9">
    <source>
        <dbReference type="RuleBase" id="RU003785"/>
    </source>
</evidence>
<dbReference type="PANTHER" id="PTHR11088">
    <property type="entry name" value="TRNA DIMETHYLALLYLTRANSFERASE"/>
    <property type="match status" value="1"/>
</dbReference>
<evidence type="ECO:0000256" key="3">
    <source>
        <dbReference type="ARBA" id="ARBA00022741"/>
    </source>
</evidence>
<feature type="site" description="Interaction with substrate tRNA" evidence="6">
    <location>
        <position position="124"/>
    </location>
</feature>